<comment type="caution">
    <text evidence="2">The sequence shown here is derived from an EMBL/GenBank/DDBJ whole genome shotgun (WGS) entry which is preliminary data.</text>
</comment>
<dbReference type="AlphaFoldDB" id="A0A542XFA7"/>
<dbReference type="PROSITE" id="PS51318">
    <property type="entry name" value="TAT"/>
    <property type="match status" value="1"/>
</dbReference>
<dbReference type="Proteomes" id="UP000318336">
    <property type="component" value="Unassembled WGS sequence"/>
</dbReference>
<name>A0A542XFA7_9MICO</name>
<evidence type="ECO:0000313" key="2">
    <source>
        <dbReference type="EMBL" id="TQL34511.1"/>
    </source>
</evidence>
<sequence length="207" mass="21010">MKARTSTRTRLVRGAAATATAAVLAGGVVATSASADGSSDGGSTENAYTIPNYASARVAGMPQQYDSGQYANMPAVTGAMACDPGNPDGISPVAGRQWAYYSGDGSLGSRNANVTVTGWTSGAKALNAITTDGTQCTLQEGWRQVDSTRFSRTLTNGTEYAVVTRVNNVLVAVVAGDQGSPAANKRVALGEAAKATGRVVLNYPPAA</sequence>
<evidence type="ECO:0000256" key="1">
    <source>
        <dbReference type="SAM" id="SignalP"/>
    </source>
</evidence>
<gene>
    <name evidence="2" type="ORF">FB554_2687</name>
</gene>
<feature type="chain" id="PRO_5021864993" evidence="1">
    <location>
        <begin position="36"/>
        <end position="207"/>
    </location>
</feature>
<keyword evidence="3" id="KW-1185">Reference proteome</keyword>
<keyword evidence="1" id="KW-0732">Signal</keyword>
<feature type="signal peptide" evidence="1">
    <location>
        <begin position="1"/>
        <end position="35"/>
    </location>
</feature>
<organism evidence="2 3">
    <name type="scientific">Barrientosiimonas humi</name>
    <dbReference type="NCBI Taxonomy" id="999931"/>
    <lineage>
        <taxon>Bacteria</taxon>
        <taxon>Bacillati</taxon>
        <taxon>Actinomycetota</taxon>
        <taxon>Actinomycetes</taxon>
        <taxon>Micrococcales</taxon>
        <taxon>Dermacoccaceae</taxon>
        <taxon>Barrientosiimonas</taxon>
    </lineage>
</organism>
<dbReference type="OrthoDB" id="4843756at2"/>
<proteinExistence type="predicted"/>
<protein>
    <submittedName>
        <fullName evidence="2">Uncharacterized protein</fullName>
    </submittedName>
</protein>
<dbReference type="InterPro" id="IPR006311">
    <property type="entry name" value="TAT_signal"/>
</dbReference>
<reference evidence="2 3" key="1">
    <citation type="submission" date="2019-06" db="EMBL/GenBank/DDBJ databases">
        <title>Sequencing the genomes of 1000 actinobacteria strains.</title>
        <authorList>
            <person name="Klenk H.-P."/>
        </authorList>
    </citation>
    <scope>NUCLEOTIDE SEQUENCE [LARGE SCALE GENOMIC DNA]</scope>
    <source>
        <strain evidence="2 3">DSM 24617</strain>
    </source>
</reference>
<accession>A0A542XFA7</accession>
<evidence type="ECO:0000313" key="3">
    <source>
        <dbReference type="Proteomes" id="UP000318336"/>
    </source>
</evidence>
<dbReference type="RefSeq" id="WP_142006826.1">
    <property type="nucleotide sequence ID" value="NZ_CAJTBP010000001.1"/>
</dbReference>
<dbReference type="EMBL" id="VFOK01000001">
    <property type="protein sequence ID" value="TQL34511.1"/>
    <property type="molecule type" value="Genomic_DNA"/>
</dbReference>